<evidence type="ECO:0000313" key="2">
    <source>
        <dbReference type="EMBL" id="GET86656.1"/>
    </source>
</evidence>
<dbReference type="OrthoDB" id="263975at2759"/>
<dbReference type="VEuPathDB" id="TriTrypDB:LtaPh_1105000"/>
<dbReference type="AlphaFoldDB" id="A0A640KAB9"/>
<dbReference type="Proteomes" id="UP000419144">
    <property type="component" value="Unassembled WGS sequence"/>
</dbReference>
<sequence>MDMFALLHRQSRMSNVELAAEAKHWDSEACSATVMPPVDYSAAEETPASVVILCVMAVIEEHLRRAECGGQISGAERPPRLHRRLQISVKLLALQLLAAFMDLQRNDERSQCSRSSSASALDPRQEHDVQESNHDDRSTTVGDTDVCRITRSVYLLTAHQLDELHRWLHCCLHEMIISPFSPYTTGTTAVDGKDGCGSRCGEAGDPIAGSPLAALKSQATAYLTRVLESPAHGMDVPANMLGMVSLNTFVAFMERLAAIVVAHQQTAVAMAISLSARLPPTATASEGEAQLPAWVMENISKCADAVAHQQTALQDGSMPDPIASTVPLVCRVYVNQLSELLAPFQRDVLAHVSREQQEADSPCDTLRKGILCKLQRRLLSWVTQAEHRHAKTQTRLTADSFSPAVVAAEVVSAWVSHVCEAYTVTLYLN</sequence>
<reference evidence="2" key="1">
    <citation type="submission" date="2019-11" db="EMBL/GenBank/DDBJ databases">
        <title>Leishmania tarentolae CDS.</title>
        <authorList>
            <person name="Goto Y."/>
            <person name="Yamagishi J."/>
        </authorList>
    </citation>
    <scope>NUCLEOTIDE SEQUENCE [LARGE SCALE GENOMIC DNA]</scope>
    <source>
        <strain evidence="2">Parrot Tar II</strain>
    </source>
</reference>
<dbReference type="EMBL" id="BLBS01000013">
    <property type="protein sequence ID" value="GET86656.1"/>
    <property type="molecule type" value="Genomic_DNA"/>
</dbReference>
<proteinExistence type="predicted"/>
<evidence type="ECO:0000313" key="3">
    <source>
        <dbReference type="Proteomes" id="UP000419144"/>
    </source>
</evidence>
<organism evidence="2 3">
    <name type="scientific">Leishmania tarentolae</name>
    <name type="common">Sauroleishmania tarentolae</name>
    <dbReference type="NCBI Taxonomy" id="5689"/>
    <lineage>
        <taxon>Eukaryota</taxon>
        <taxon>Discoba</taxon>
        <taxon>Euglenozoa</taxon>
        <taxon>Kinetoplastea</taxon>
        <taxon>Metakinetoplastina</taxon>
        <taxon>Trypanosomatida</taxon>
        <taxon>Trypanosomatidae</taxon>
        <taxon>Leishmaniinae</taxon>
        <taxon>Leishmania</taxon>
        <taxon>lizard Leishmania</taxon>
    </lineage>
</organism>
<protein>
    <submittedName>
        <fullName evidence="2">Uncharacterized protein</fullName>
    </submittedName>
</protein>
<feature type="compositionally biased region" description="Basic and acidic residues" evidence="1">
    <location>
        <begin position="123"/>
        <end position="138"/>
    </location>
</feature>
<comment type="caution">
    <text evidence="2">The sequence shown here is derived from an EMBL/GenBank/DDBJ whole genome shotgun (WGS) entry which is preliminary data.</text>
</comment>
<name>A0A640KAB9_LEITA</name>
<keyword evidence="3" id="KW-1185">Reference proteome</keyword>
<accession>A0A640KAB9</accession>
<feature type="region of interest" description="Disordered" evidence="1">
    <location>
        <begin position="110"/>
        <end position="142"/>
    </location>
</feature>
<evidence type="ECO:0000256" key="1">
    <source>
        <dbReference type="SAM" id="MobiDB-lite"/>
    </source>
</evidence>
<gene>
    <name evidence="2" type="ORF">LtaPh_1105000</name>
</gene>